<name>A0A6I6DUR5_9MICO</name>
<keyword evidence="4" id="KW-1185">Reference proteome</keyword>
<reference evidence="3 4" key="1">
    <citation type="submission" date="2018-09" db="EMBL/GenBank/DDBJ databases">
        <title>Whole genome sequencing of Microbacterium oryzae strain MB-10T.</title>
        <authorList>
            <person name="Das S.K."/>
        </authorList>
    </citation>
    <scope>NUCLEOTIDE SEQUENCE [LARGE SCALE GENOMIC DNA]</scope>
    <source>
        <strain evidence="3 4">MB-10</strain>
    </source>
</reference>
<dbReference type="AlphaFoldDB" id="A0A6I6DUR5"/>
<feature type="transmembrane region" description="Helical" evidence="1">
    <location>
        <begin position="167"/>
        <end position="187"/>
    </location>
</feature>
<evidence type="ECO:0000256" key="1">
    <source>
        <dbReference type="SAM" id="Phobius"/>
    </source>
</evidence>
<organism evidence="3 4">
    <name type="scientific">Microbacterium oryzae</name>
    <dbReference type="NCBI Taxonomy" id="743009"/>
    <lineage>
        <taxon>Bacteria</taxon>
        <taxon>Bacillati</taxon>
        <taxon>Actinomycetota</taxon>
        <taxon>Actinomycetes</taxon>
        <taxon>Micrococcales</taxon>
        <taxon>Microbacteriaceae</taxon>
        <taxon>Microbacterium</taxon>
    </lineage>
</organism>
<evidence type="ECO:0000313" key="4">
    <source>
        <dbReference type="Proteomes" id="UP000422989"/>
    </source>
</evidence>
<sequence>MGRRGGGGHVVSAPSAYRVAFRRPSGWVAFAVAAALSLYLLGDAVVRGRAFDAVLVAPWLLALCWGVYVLLAAPSVVAVDDRVRVRNTLRTADIPWSRIAAIRMRWQLELVLDDGRVLPALGAAPRHLHVNRREQPGDDQAATLELFRERAPASDEPVRRGWHAPSLVLLAVIVVWALWSLAVTGLFGG</sequence>
<gene>
    <name evidence="3" type="ORF">D7D94_01525</name>
</gene>
<keyword evidence="1" id="KW-1133">Transmembrane helix</keyword>
<dbReference type="Pfam" id="PF10756">
    <property type="entry name" value="bPH_6"/>
    <property type="match status" value="1"/>
</dbReference>
<keyword evidence="1" id="KW-0812">Transmembrane</keyword>
<feature type="domain" description="Low molecular weight protein antigen 6 PH" evidence="2">
    <location>
        <begin position="74"/>
        <end position="122"/>
    </location>
</feature>
<accession>A0A6I6DUR5</accession>
<keyword evidence="1" id="KW-0472">Membrane</keyword>
<evidence type="ECO:0000259" key="2">
    <source>
        <dbReference type="Pfam" id="PF10756"/>
    </source>
</evidence>
<dbReference type="InterPro" id="IPR019692">
    <property type="entry name" value="CFP-6_PH"/>
</dbReference>
<dbReference type="EMBL" id="CP032550">
    <property type="protein sequence ID" value="QGU26513.1"/>
    <property type="molecule type" value="Genomic_DNA"/>
</dbReference>
<feature type="transmembrane region" description="Helical" evidence="1">
    <location>
        <begin position="27"/>
        <end position="46"/>
    </location>
</feature>
<protein>
    <recommendedName>
        <fullName evidence="2">Low molecular weight protein antigen 6 PH domain-containing protein</fullName>
    </recommendedName>
</protein>
<evidence type="ECO:0000313" key="3">
    <source>
        <dbReference type="EMBL" id="QGU26513.1"/>
    </source>
</evidence>
<dbReference type="KEGG" id="moj:D7D94_01525"/>
<dbReference type="Proteomes" id="UP000422989">
    <property type="component" value="Chromosome"/>
</dbReference>
<proteinExistence type="predicted"/>
<feature type="transmembrane region" description="Helical" evidence="1">
    <location>
        <begin position="58"/>
        <end position="79"/>
    </location>
</feature>